<evidence type="ECO:0000313" key="2">
    <source>
        <dbReference type="Proteomes" id="UP000826656"/>
    </source>
</evidence>
<evidence type="ECO:0000313" key="1">
    <source>
        <dbReference type="EMBL" id="KAH0749671.1"/>
    </source>
</evidence>
<protein>
    <submittedName>
        <fullName evidence="1">Uncharacterized protein</fullName>
    </submittedName>
</protein>
<keyword evidence="2" id="KW-1185">Reference proteome</keyword>
<sequence length="138" mass="15164">MDLRTFLKWVAIHLGYSFSTKIVAAPPTAEVEPIRSNYSQCMEGCGRFFAGDLSVSMFKICPLILICVTNGHKTDKGGLLKWFESLWRSCVIHPKTTTGLICGSFCTKLASLINFERLISLLVNGDREMGVVATGLGD</sequence>
<comment type="caution">
    <text evidence="1">The sequence shown here is derived from an EMBL/GenBank/DDBJ whole genome shotgun (WGS) entry which is preliminary data.</text>
</comment>
<reference evidence="1 2" key="1">
    <citation type="journal article" date="2021" name="bioRxiv">
        <title>Chromosome-scale and haplotype-resolved genome assembly of a tetraploid potato cultivar.</title>
        <authorList>
            <person name="Sun H."/>
            <person name="Jiao W.-B."/>
            <person name="Krause K."/>
            <person name="Campoy J.A."/>
            <person name="Goel M."/>
            <person name="Folz-Donahue K."/>
            <person name="Kukat C."/>
            <person name="Huettel B."/>
            <person name="Schneeberger K."/>
        </authorList>
    </citation>
    <scope>NUCLEOTIDE SEQUENCE [LARGE SCALE GENOMIC DNA]</scope>
    <source>
        <strain evidence="1">SolTubOtavaFocal</strain>
        <tissue evidence="1">Leaves</tissue>
    </source>
</reference>
<dbReference type="Proteomes" id="UP000826656">
    <property type="component" value="Unassembled WGS sequence"/>
</dbReference>
<dbReference type="EMBL" id="JAIVGD010000019">
    <property type="protein sequence ID" value="KAH0749671.1"/>
    <property type="molecule type" value="Genomic_DNA"/>
</dbReference>
<gene>
    <name evidence="1" type="ORF">KY290_028903</name>
</gene>
<accession>A0ABQ7UJ84</accession>
<proteinExistence type="predicted"/>
<name>A0ABQ7UJ84_SOLTU</name>
<organism evidence="1 2">
    <name type="scientific">Solanum tuberosum</name>
    <name type="common">Potato</name>
    <dbReference type="NCBI Taxonomy" id="4113"/>
    <lineage>
        <taxon>Eukaryota</taxon>
        <taxon>Viridiplantae</taxon>
        <taxon>Streptophyta</taxon>
        <taxon>Embryophyta</taxon>
        <taxon>Tracheophyta</taxon>
        <taxon>Spermatophyta</taxon>
        <taxon>Magnoliopsida</taxon>
        <taxon>eudicotyledons</taxon>
        <taxon>Gunneridae</taxon>
        <taxon>Pentapetalae</taxon>
        <taxon>asterids</taxon>
        <taxon>lamiids</taxon>
        <taxon>Solanales</taxon>
        <taxon>Solanaceae</taxon>
        <taxon>Solanoideae</taxon>
        <taxon>Solaneae</taxon>
        <taxon>Solanum</taxon>
    </lineage>
</organism>